<gene>
    <name evidence="2" type="ORF">IQ241_21175</name>
</gene>
<dbReference type="AlphaFoldDB" id="A0A8J7AY43"/>
<feature type="transmembrane region" description="Helical" evidence="1">
    <location>
        <begin position="52"/>
        <end position="72"/>
    </location>
</feature>
<dbReference type="Proteomes" id="UP000636505">
    <property type="component" value="Unassembled WGS sequence"/>
</dbReference>
<evidence type="ECO:0000313" key="2">
    <source>
        <dbReference type="EMBL" id="MBE9079773.1"/>
    </source>
</evidence>
<accession>A0A8J7AY43</accession>
<organism evidence="2 3">
    <name type="scientific">Vasconcelosia minhoensis LEGE 07310</name>
    <dbReference type="NCBI Taxonomy" id="915328"/>
    <lineage>
        <taxon>Bacteria</taxon>
        <taxon>Bacillati</taxon>
        <taxon>Cyanobacteriota</taxon>
        <taxon>Cyanophyceae</taxon>
        <taxon>Nodosilineales</taxon>
        <taxon>Cymatolegaceae</taxon>
        <taxon>Vasconcelosia</taxon>
        <taxon>Vasconcelosia minhoensis</taxon>
    </lineage>
</organism>
<protein>
    <submittedName>
        <fullName evidence="2">MerC domain-containing protein</fullName>
    </submittedName>
</protein>
<dbReference type="InterPro" id="IPR004891">
    <property type="entry name" value="Mercury-R_MerC"/>
</dbReference>
<feature type="transmembrane region" description="Helical" evidence="1">
    <location>
        <begin position="21"/>
        <end position="46"/>
    </location>
</feature>
<reference evidence="2" key="1">
    <citation type="submission" date="2020-10" db="EMBL/GenBank/DDBJ databases">
        <authorList>
            <person name="Castelo-Branco R."/>
            <person name="Eusebio N."/>
            <person name="Adriana R."/>
            <person name="Vieira A."/>
            <person name="Brugerolle De Fraissinette N."/>
            <person name="Rezende De Castro R."/>
            <person name="Schneider M.P."/>
            <person name="Vasconcelos V."/>
            <person name="Leao P.N."/>
        </authorList>
    </citation>
    <scope>NUCLEOTIDE SEQUENCE</scope>
    <source>
        <strain evidence="2">LEGE 07310</strain>
    </source>
</reference>
<dbReference type="EMBL" id="JADEXG010000067">
    <property type="protein sequence ID" value="MBE9079773.1"/>
    <property type="molecule type" value="Genomic_DNA"/>
</dbReference>
<comment type="caution">
    <text evidence="2">The sequence shown here is derived from an EMBL/GenBank/DDBJ whole genome shotgun (WGS) entry which is preliminary data.</text>
</comment>
<keyword evidence="1" id="KW-0812">Transmembrane</keyword>
<evidence type="ECO:0000313" key="3">
    <source>
        <dbReference type="Proteomes" id="UP000636505"/>
    </source>
</evidence>
<keyword evidence="1" id="KW-0472">Membrane</keyword>
<feature type="transmembrane region" description="Helical" evidence="1">
    <location>
        <begin position="79"/>
        <end position="97"/>
    </location>
</feature>
<dbReference type="Gene3D" id="1.10.287.910">
    <property type="entry name" value="bacterial mercury transporter, merf"/>
    <property type="match status" value="1"/>
</dbReference>
<dbReference type="Pfam" id="PF03203">
    <property type="entry name" value="MerC"/>
    <property type="match status" value="1"/>
</dbReference>
<name>A0A8J7AY43_9CYAN</name>
<proteinExistence type="predicted"/>
<feature type="transmembrane region" description="Helical" evidence="1">
    <location>
        <begin position="103"/>
        <end position="119"/>
    </location>
</feature>
<dbReference type="GO" id="GO:0015097">
    <property type="term" value="F:mercury ion transmembrane transporter activity"/>
    <property type="evidence" value="ECO:0007669"/>
    <property type="project" value="InterPro"/>
</dbReference>
<evidence type="ECO:0000256" key="1">
    <source>
        <dbReference type="SAM" id="Phobius"/>
    </source>
</evidence>
<dbReference type="RefSeq" id="WP_193911063.1">
    <property type="nucleotide sequence ID" value="NZ_JADEXG010000067.1"/>
</dbReference>
<keyword evidence="3" id="KW-1185">Reference proteome</keyword>
<keyword evidence="1" id="KW-1133">Transmembrane helix</keyword>
<dbReference type="GO" id="GO:0016020">
    <property type="term" value="C:membrane"/>
    <property type="evidence" value="ECO:0007669"/>
    <property type="project" value="InterPro"/>
</dbReference>
<sequence>MSIPSKSGFWQRYADKVGVGGSIFAALCCLGFPALLSLLGAIGLGFLINDAILLPLLTIFLTVTLGGFFAGMRHHGQPWAFGLGLLSALVLFVFLFINTAISYIGLAGLIVSGGLNIWLRSRQLKSS</sequence>